<evidence type="ECO:0000256" key="1">
    <source>
        <dbReference type="ARBA" id="ARBA00002190"/>
    </source>
</evidence>
<feature type="domain" description="Integrase catalytic" evidence="6">
    <location>
        <begin position="224"/>
        <end position="387"/>
    </location>
</feature>
<dbReference type="GO" id="GO:0005829">
    <property type="term" value="C:cytosol"/>
    <property type="evidence" value="ECO:0007669"/>
    <property type="project" value="TreeGrafter"/>
</dbReference>
<dbReference type="InterPro" id="IPR025246">
    <property type="entry name" value="IS30-like_HTH"/>
</dbReference>
<keyword evidence="4" id="KW-0238">DNA-binding</keyword>
<keyword evidence="8" id="KW-1185">Reference proteome</keyword>
<dbReference type="InterPro" id="IPR053392">
    <property type="entry name" value="Transposase_IS30-like"/>
</dbReference>
<evidence type="ECO:0000259" key="6">
    <source>
        <dbReference type="PROSITE" id="PS50994"/>
    </source>
</evidence>
<evidence type="ECO:0000256" key="5">
    <source>
        <dbReference type="ARBA" id="ARBA00023172"/>
    </source>
</evidence>
<protein>
    <submittedName>
        <fullName evidence="7">IS30 family transposase</fullName>
    </submittedName>
</protein>
<comment type="similarity">
    <text evidence="2">Belongs to the transposase IS30 family.</text>
</comment>
<evidence type="ECO:0000256" key="3">
    <source>
        <dbReference type="ARBA" id="ARBA00022578"/>
    </source>
</evidence>
<dbReference type="RefSeq" id="WP_218043183.1">
    <property type="nucleotide sequence ID" value="NZ_BIFH01000034.1"/>
</dbReference>
<dbReference type="InterPro" id="IPR001584">
    <property type="entry name" value="Integrase_cat-core"/>
</dbReference>
<name>A0A401YYI4_9ACTN</name>
<keyword evidence="3" id="KW-0815">Transposition</keyword>
<reference evidence="7 8" key="1">
    <citation type="submission" date="2018-12" db="EMBL/GenBank/DDBJ databases">
        <title>Draft genome sequence of Embleya hyalina NBRC 13850T.</title>
        <authorList>
            <person name="Komaki H."/>
            <person name="Hosoyama A."/>
            <person name="Kimura A."/>
            <person name="Ichikawa N."/>
            <person name="Tamura T."/>
        </authorList>
    </citation>
    <scope>NUCLEOTIDE SEQUENCE [LARGE SCALE GENOMIC DNA]</scope>
    <source>
        <strain evidence="7 8">NBRC 13850</strain>
    </source>
</reference>
<dbReference type="PANTHER" id="PTHR10948">
    <property type="entry name" value="TRANSPOSASE"/>
    <property type="match status" value="1"/>
</dbReference>
<dbReference type="SUPFAM" id="SSF53098">
    <property type="entry name" value="Ribonuclease H-like"/>
    <property type="match status" value="1"/>
</dbReference>
<proteinExistence type="inferred from homology"/>
<dbReference type="AlphaFoldDB" id="A0A401YYI4"/>
<comment type="caution">
    <text evidence="7">The sequence shown here is derived from an EMBL/GenBank/DDBJ whole genome shotgun (WGS) entry which is preliminary data.</text>
</comment>
<evidence type="ECO:0000256" key="4">
    <source>
        <dbReference type="ARBA" id="ARBA00023125"/>
    </source>
</evidence>
<dbReference type="InterPro" id="IPR036397">
    <property type="entry name" value="RNaseH_sf"/>
</dbReference>
<dbReference type="InterPro" id="IPR012337">
    <property type="entry name" value="RNaseH-like_sf"/>
</dbReference>
<dbReference type="InterPro" id="IPR001598">
    <property type="entry name" value="Transposase_IS30_CS"/>
</dbReference>
<organism evidence="7 8">
    <name type="scientific">Embleya hyalina</name>
    <dbReference type="NCBI Taxonomy" id="516124"/>
    <lineage>
        <taxon>Bacteria</taxon>
        <taxon>Bacillati</taxon>
        <taxon>Actinomycetota</taxon>
        <taxon>Actinomycetes</taxon>
        <taxon>Kitasatosporales</taxon>
        <taxon>Streptomycetaceae</taxon>
        <taxon>Embleya</taxon>
    </lineage>
</organism>
<dbReference type="Pfam" id="PF13936">
    <property type="entry name" value="HTH_38"/>
    <property type="match status" value="1"/>
</dbReference>
<dbReference type="GO" id="GO:0003677">
    <property type="term" value="F:DNA binding"/>
    <property type="evidence" value="ECO:0007669"/>
    <property type="project" value="UniProtKB-KW"/>
</dbReference>
<evidence type="ECO:0000313" key="8">
    <source>
        <dbReference type="Proteomes" id="UP000286931"/>
    </source>
</evidence>
<dbReference type="GO" id="GO:0006313">
    <property type="term" value="P:DNA transposition"/>
    <property type="evidence" value="ECO:0007669"/>
    <property type="project" value="InterPro"/>
</dbReference>
<dbReference type="Gene3D" id="3.30.420.10">
    <property type="entry name" value="Ribonuclease H-like superfamily/Ribonuclease H"/>
    <property type="match status" value="1"/>
</dbReference>
<dbReference type="NCBIfam" id="NF033563">
    <property type="entry name" value="transpos_IS30"/>
    <property type="match status" value="1"/>
</dbReference>
<evidence type="ECO:0000256" key="2">
    <source>
        <dbReference type="ARBA" id="ARBA00006363"/>
    </source>
</evidence>
<comment type="function">
    <text evidence="1">Required for the transposition of the insertion element.</text>
</comment>
<dbReference type="InterPro" id="IPR051917">
    <property type="entry name" value="Transposase-Integrase"/>
</dbReference>
<gene>
    <name evidence="7" type="ORF">EHYA_07370</name>
</gene>
<dbReference type="EMBL" id="BIFH01000034">
    <property type="protein sequence ID" value="GCD99648.1"/>
    <property type="molecule type" value="Genomic_DNA"/>
</dbReference>
<dbReference type="GO" id="GO:0004803">
    <property type="term" value="F:transposase activity"/>
    <property type="evidence" value="ECO:0007669"/>
    <property type="project" value="InterPro"/>
</dbReference>
<keyword evidence="5" id="KW-0233">DNA recombination</keyword>
<sequence>MARRGRKRRLEIEAEYWRLLAAGVGTVEACKRLGIGRKTGYRWRAESGGLPPVVLPEASRSRRYLSLLERKRIATLRERGLGVRDIAERLGRAPSTISREPRRNSLPHDRGVYDADLAHHRSLERGGRPRRVKLAADPELKAEVQRLNLEWSPEQIAAHLRALWPDHPERHLCHESIYRALYQGARGGLSRTLTRKLRTGRPLRKKRRRSDQRAARFAAPAVLIDRRPQVVELRSRLGDWEGDLIVGPRSQSAVATLVDRRTRYLLLVALPDGHSAGHLRDALVAALDALPDHARRTLTWDQGSEMARHHELAPYFTDGVFLAHPGSPWQRGTNENTNGLIRQYLPKRTNLSLHTPDDLRVIEDRLNNRPRKTLGWQTPALAFAAALAP</sequence>
<dbReference type="PANTHER" id="PTHR10948:SF23">
    <property type="entry name" value="TRANSPOSASE INSI FOR INSERTION SEQUENCE ELEMENT IS30A-RELATED"/>
    <property type="match status" value="1"/>
</dbReference>
<dbReference type="PROSITE" id="PS50994">
    <property type="entry name" value="INTEGRASE"/>
    <property type="match status" value="1"/>
</dbReference>
<evidence type="ECO:0000313" key="7">
    <source>
        <dbReference type="EMBL" id="GCD99648.1"/>
    </source>
</evidence>
<dbReference type="PROSITE" id="PS01043">
    <property type="entry name" value="TRANSPOSASE_IS30"/>
    <property type="match status" value="1"/>
</dbReference>
<dbReference type="Proteomes" id="UP000286931">
    <property type="component" value="Unassembled WGS sequence"/>
</dbReference>
<dbReference type="GO" id="GO:0015074">
    <property type="term" value="P:DNA integration"/>
    <property type="evidence" value="ECO:0007669"/>
    <property type="project" value="InterPro"/>
</dbReference>
<accession>A0A401YYI4</accession>
<dbReference type="Pfam" id="PF00665">
    <property type="entry name" value="rve"/>
    <property type="match status" value="1"/>
</dbReference>